<protein>
    <submittedName>
        <fullName evidence="1">Uncharacterized protein</fullName>
    </submittedName>
</protein>
<evidence type="ECO:0000313" key="1">
    <source>
        <dbReference type="EMBL" id="MED6214715.1"/>
    </source>
</evidence>
<dbReference type="Proteomes" id="UP001341840">
    <property type="component" value="Unassembled WGS sequence"/>
</dbReference>
<organism evidence="1 2">
    <name type="scientific">Stylosanthes scabra</name>
    <dbReference type="NCBI Taxonomy" id="79078"/>
    <lineage>
        <taxon>Eukaryota</taxon>
        <taxon>Viridiplantae</taxon>
        <taxon>Streptophyta</taxon>
        <taxon>Embryophyta</taxon>
        <taxon>Tracheophyta</taxon>
        <taxon>Spermatophyta</taxon>
        <taxon>Magnoliopsida</taxon>
        <taxon>eudicotyledons</taxon>
        <taxon>Gunneridae</taxon>
        <taxon>Pentapetalae</taxon>
        <taxon>rosids</taxon>
        <taxon>fabids</taxon>
        <taxon>Fabales</taxon>
        <taxon>Fabaceae</taxon>
        <taxon>Papilionoideae</taxon>
        <taxon>50 kb inversion clade</taxon>
        <taxon>dalbergioids sensu lato</taxon>
        <taxon>Dalbergieae</taxon>
        <taxon>Pterocarpus clade</taxon>
        <taxon>Stylosanthes</taxon>
    </lineage>
</organism>
<evidence type="ECO:0000313" key="2">
    <source>
        <dbReference type="Proteomes" id="UP001341840"/>
    </source>
</evidence>
<dbReference type="EMBL" id="JASCZI010245693">
    <property type="protein sequence ID" value="MED6214715.1"/>
    <property type="molecule type" value="Genomic_DNA"/>
</dbReference>
<gene>
    <name evidence="1" type="ORF">PIB30_105956</name>
</gene>
<keyword evidence="2" id="KW-1185">Reference proteome</keyword>
<sequence>MYEKDVGRCNRVNGMQNKNFAREFWSQREEGVTFTPRLEQGQTWVKRGGRRMRGGWGGGVLATFGTWLGQVQTWHGLVKGSVLGKGEYHVGTTFGTWPKRGGVC</sequence>
<name>A0ABU6YZE3_9FABA</name>
<accession>A0ABU6YZE3</accession>
<reference evidence="1 2" key="1">
    <citation type="journal article" date="2023" name="Plants (Basel)">
        <title>Bridging the Gap: Combining Genomics and Transcriptomics Approaches to Understand Stylosanthes scabra, an Orphan Legume from the Brazilian Caatinga.</title>
        <authorList>
            <person name="Ferreira-Neto J.R.C."/>
            <person name="da Silva M.D."/>
            <person name="Binneck E."/>
            <person name="de Melo N.F."/>
            <person name="da Silva R.H."/>
            <person name="de Melo A.L.T.M."/>
            <person name="Pandolfi V."/>
            <person name="Bustamante F.O."/>
            <person name="Brasileiro-Vidal A.C."/>
            <person name="Benko-Iseppon A.M."/>
        </authorList>
    </citation>
    <scope>NUCLEOTIDE SEQUENCE [LARGE SCALE GENOMIC DNA]</scope>
    <source>
        <tissue evidence="1">Leaves</tissue>
    </source>
</reference>
<proteinExistence type="predicted"/>
<comment type="caution">
    <text evidence="1">The sequence shown here is derived from an EMBL/GenBank/DDBJ whole genome shotgun (WGS) entry which is preliminary data.</text>
</comment>